<comment type="subcellular location">
    <subcellularLocation>
        <location evidence="1">Cell outer membrane</location>
    </subcellularLocation>
</comment>
<dbReference type="Pfam" id="PF14322">
    <property type="entry name" value="SusD-like_3"/>
    <property type="match status" value="1"/>
</dbReference>
<evidence type="ECO:0000256" key="4">
    <source>
        <dbReference type="ARBA" id="ARBA00023136"/>
    </source>
</evidence>
<keyword evidence="3" id="KW-0732">Signal</keyword>
<evidence type="ECO:0000259" key="7">
    <source>
        <dbReference type="Pfam" id="PF14322"/>
    </source>
</evidence>
<keyword evidence="9" id="KW-1185">Reference proteome</keyword>
<protein>
    <submittedName>
        <fullName evidence="8">RagB/SusD family nutrient uptake outer membrane protein</fullName>
    </submittedName>
</protein>
<dbReference type="InterPro" id="IPR012944">
    <property type="entry name" value="SusD_RagB_dom"/>
</dbReference>
<organism evidence="8 9">
    <name type="scientific">Chitinophaga pollutisoli</name>
    <dbReference type="NCBI Taxonomy" id="3133966"/>
    <lineage>
        <taxon>Bacteria</taxon>
        <taxon>Pseudomonadati</taxon>
        <taxon>Bacteroidota</taxon>
        <taxon>Chitinophagia</taxon>
        <taxon>Chitinophagales</taxon>
        <taxon>Chitinophagaceae</taxon>
        <taxon>Chitinophaga</taxon>
    </lineage>
</organism>
<reference evidence="9" key="1">
    <citation type="submission" date="2024-03" db="EMBL/GenBank/DDBJ databases">
        <title>Chitinophaga horti sp. nov., isolated from garden soil.</title>
        <authorList>
            <person name="Lee D.S."/>
            <person name="Han D.M."/>
            <person name="Baek J.H."/>
            <person name="Choi D.G."/>
            <person name="Jeon J.H."/>
            <person name="Jeon C.O."/>
        </authorList>
    </citation>
    <scope>NUCLEOTIDE SEQUENCE [LARGE SCALE GENOMIC DNA]</scope>
    <source>
        <strain evidence="9">GPA1</strain>
    </source>
</reference>
<keyword evidence="4" id="KW-0472">Membrane</keyword>
<evidence type="ECO:0000259" key="6">
    <source>
        <dbReference type="Pfam" id="PF07980"/>
    </source>
</evidence>
<dbReference type="Pfam" id="PF07980">
    <property type="entry name" value="SusD_RagB"/>
    <property type="match status" value="1"/>
</dbReference>
<evidence type="ECO:0000313" key="8">
    <source>
        <dbReference type="EMBL" id="WZN39431.1"/>
    </source>
</evidence>
<evidence type="ECO:0000313" key="9">
    <source>
        <dbReference type="Proteomes" id="UP001485459"/>
    </source>
</evidence>
<comment type="similarity">
    <text evidence="2">Belongs to the SusD family.</text>
</comment>
<dbReference type="SUPFAM" id="SSF48452">
    <property type="entry name" value="TPR-like"/>
    <property type="match status" value="1"/>
</dbReference>
<evidence type="ECO:0000256" key="5">
    <source>
        <dbReference type="ARBA" id="ARBA00023237"/>
    </source>
</evidence>
<name>A0ABZ2YKK9_9BACT</name>
<proteinExistence type="inferred from homology"/>
<feature type="domain" description="RagB/SusD" evidence="6">
    <location>
        <begin position="296"/>
        <end position="496"/>
    </location>
</feature>
<gene>
    <name evidence="8" type="ORF">WJU16_15625</name>
</gene>
<evidence type="ECO:0000256" key="1">
    <source>
        <dbReference type="ARBA" id="ARBA00004442"/>
    </source>
</evidence>
<keyword evidence="5" id="KW-0998">Cell outer membrane</keyword>
<evidence type="ECO:0000256" key="3">
    <source>
        <dbReference type="ARBA" id="ARBA00022729"/>
    </source>
</evidence>
<dbReference type="PROSITE" id="PS51257">
    <property type="entry name" value="PROKAR_LIPOPROTEIN"/>
    <property type="match status" value="1"/>
</dbReference>
<dbReference type="RefSeq" id="WP_341834419.1">
    <property type="nucleotide sequence ID" value="NZ_CP149822.1"/>
</dbReference>
<feature type="domain" description="SusD-like N-terminal" evidence="7">
    <location>
        <begin position="100"/>
        <end position="219"/>
    </location>
</feature>
<dbReference type="InterPro" id="IPR011990">
    <property type="entry name" value="TPR-like_helical_dom_sf"/>
</dbReference>
<dbReference type="Proteomes" id="UP001485459">
    <property type="component" value="Chromosome"/>
</dbReference>
<accession>A0ABZ2YKK9</accession>
<dbReference type="InterPro" id="IPR033985">
    <property type="entry name" value="SusD-like_N"/>
</dbReference>
<dbReference type="Gene3D" id="1.25.40.390">
    <property type="match status" value="1"/>
</dbReference>
<evidence type="ECO:0000256" key="2">
    <source>
        <dbReference type="ARBA" id="ARBA00006275"/>
    </source>
</evidence>
<sequence>MKSIIKNIYIALGCVLVFGACKDLDVSPTDRLPRSIFWKSEADADFALTGLYNFLYMPGGNWACSQYNIYAWDTYTDDAYGQHDYGGGRSAGSSGLTPNTKAYVESYYTNNYKAIAAANHFLANVEKVISGDKLKIYKAEAYFLRAFNYFWLAQLYGNVPIVKDDPFTIDYTTVLGKSTREQVLAFVKEDLDLAIAGLPDVGYSNGHAVKGTAQGYKVRVLLFEKKFAEAAALAKEIIDGQKFSLNDNYAANFYKPGQNSSREIMFSVKYLLPNVPHQDAPLAATTFAWGGYLGTQDLLNEYEANDPRKTMTWFSDGDTKAEGWPFTGDMSVATPGKGGWLQGYHMPKKWLTPGIENPSSGTLDDNDFVLLRFADVKLMYAEAQNEAVGADASVYQQVDEVRDRPGVNMPGLPAGLSQAQMRERIRKERRVEFALEGLRYFDLRRWGIATQKLNGFVTNPLAPNIKLKYEDKYQYWPIPQTEIDRNAPALKQNPDY</sequence>
<dbReference type="EMBL" id="CP149822">
    <property type="protein sequence ID" value="WZN39431.1"/>
    <property type="molecule type" value="Genomic_DNA"/>
</dbReference>